<dbReference type="EMBL" id="FOBB01000001">
    <property type="protein sequence ID" value="SEK63782.1"/>
    <property type="molecule type" value="Genomic_DNA"/>
</dbReference>
<protein>
    <submittedName>
        <fullName evidence="10">TonB-linked outer membrane protein, SusC/RagA family</fullName>
    </submittedName>
</protein>
<evidence type="ECO:0000256" key="7">
    <source>
        <dbReference type="PROSITE-ProRule" id="PRU01360"/>
    </source>
</evidence>
<dbReference type="InterPro" id="IPR008969">
    <property type="entry name" value="CarboxyPept-like_regulatory"/>
</dbReference>
<keyword evidence="5 7" id="KW-0472">Membrane</keyword>
<keyword evidence="8" id="KW-0732">Signal</keyword>
<evidence type="ECO:0000313" key="10">
    <source>
        <dbReference type="EMBL" id="SEK63782.1"/>
    </source>
</evidence>
<keyword evidence="4 7" id="KW-0812">Transmembrane</keyword>
<dbReference type="PROSITE" id="PS52016">
    <property type="entry name" value="TONB_DEPENDENT_REC_3"/>
    <property type="match status" value="1"/>
</dbReference>
<dbReference type="Gene3D" id="2.60.40.1120">
    <property type="entry name" value="Carboxypeptidase-like, regulatory domain"/>
    <property type="match status" value="1"/>
</dbReference>
<comment type="subcellular location">
    <subcellularLocation>
        <location evidence="1 7">Cell outer membrane</location>
        <topology evidence="1 7">Multi-pass membrane protein</topology>
    </subcellularLocation>
</comment>
<gene>
    <name evidence="10" type="ORF">SAMN04488505_101600</name>
</gene>
<evidence type="ECO:0000256" key="1">
    <source>
        <dbReference type="ARBA" id="ARBA00004571"/>
    </source>
</evidence>
<feature type="chain" id="PRO_5011525322" evidence="8">
    <location>
        <begin position="21"/>
        <end position="1050"/>
    </location>
</feature>
<reference evidence="10 11" key="1">
    <citation type="submission" date="2016-10" db="EMBL/GenBank/DDBJ databases">
        <authorList>
            <person name="de Groot N.N."/>
        </authorList>
    </citation>
    <scope>NUCLEOTIDE SEQUENCE [LARGE SCALE GENOMIC DNA]</scope>
    <source>
        <strain evidence="10 11">DSM 21039</strain>
    </source>
</reference>
<evidence type="ECO:0000256" key="8">
    <source>
        <dbReference type="SAM" id="SignalP"/>
    </source>
</evidence>
<proteinExistence type="inferred from homology"/>
<keyword evidence="3 7" id="KW-1134">Transmembrane beta strand</keyword>
<dbReference type="InterPro" id="IPR023997">
    <property type="entry name" value="TonB-dep_OMP_SusC/RagA_CS"/>
</dbReference>
<dbReference type="InterPro" id="IPR036942">
    <property type="entry name" value="Beta-barrel_TonB_sf"/>
</dbReference>
<dbReference type="InterPro" id="IPR037066">
    <property type="entry name" value="Plug_dom_sf"/>
</dbReference>
<evidence type="ECO:0000313" key="11">
    <source>
        <dbReference type="Proteomes" id="UP000198984"/>
    </source>
</evidence>
<dbReference type="STRING" id="573321.SAMN04488505_101600"/>
<evidence type="ECO:0000256" key="6">
    <source>
        <dbReference type="ARBA" id="ARBA00023237"/>
    </source>
</evidence>
<organism evidence="10 11">
    <name type="scientific">Chitinophaga rupis</name>
    <dbReference type="NCBI Taxonomy" id="573321"/>
    <lineage>
        <taxon>Bacteria</taxon>
        <taxon>Pseudomonadati</taxon>
        <taxon>Bacteroidota</taxon>
        <taxon>Chitinophagia</taxon>
        <taxon>Chitinophagales</taxon>
        <taxon>Chitinophagaceae</taxon>
        <taxon>Chitinophaga</taxon>
    </lineage>
</organism>
<dbReference type="InterPro" id="IPR023996">
    <property type="entry name" value="TonB-dep_OMP_SusC/RagA"/>
</dbReference>
<keyword evidence="2 7" id="KW-0813">Transport</keyword>
<name>A0A1H7IPG9_9BACT</name>
<evidence type="ECO:0000259" key="9">
    <source>
        <dbReference type="Pfam" id="PF07715"/>
    </source>
</evidence>
<comment type="similarity">
    <text evidence="7">Belongs to the TonB-dependent receptor family.</text>
</comment>
<dbReference type="GO" id="GO:0009279">
    <property type="term" value="C:cell outer membrane"/>
    <property type="evidence" value="ECO:0007669"/>
    <property type="project" value="UniProtKB-SubCell"/>
</dbReference>
<evidence type="ECO:0000256" key="2">
    <source>
        <dbReference type="ARBA" id="ARBA00022448"/>
    </source>
</evidence>
<dbReference type="SUPFAM" id="SSF56935">
    <property type="entry name" value="Porins"/>
    <property type="match status" value="1"/>
</dbReference>
<dbReference type="Gene3D" id="2.40.170.20">
    <property type="entry name" value="TonB-dependent receptor, beta-barrel domain"/>
    <property type="match status" value="1"/>
</dbReference>
<keyword evidence="6 7" id="KW-0998">Cell outer membrane</keyword>
<evidence type="ECO:0000256" key="3">
    <source>
        <dbReference type="ARBA" id="ARBA00022452"/>
    </source>
</evidence>
<dbReference type="SUPFAM" id="SSF49464">
    <property type="entry name" value="Carboxypeptidase regulatory domain-like"/>
    <property type="match status" value="1"/>
</dbReference>
<feature type="domain" description="TonB-dependent receptor plug" evidence="9">
    <location>
        <begin position="113"/>
        <end position="236"/>
    </location>
</feature>
<feature type="signal peptide" evidence="8">
    <location>
        <begin position="1"/>
        <end position="20"/>
    </location>
</feature>
<accession>A0A1H7IPG9</accession>
<evidence type="ECO:0000256" key="4">
    <source>
        <dbReference type="ARBA" id="ARBA00022692"/>
    </source>
</evidence>
<evidence type="ECO:0000256" key="5">
    <source>
        <dbReference type="ARBA" id="ARBA00023136"/>
    </source>
</evidence>
<dbReference type="InterPro" id="IPR039426">
    <property type="entry name" value="TonB-dep_rcpt-like"/>
</dbReference>
<dbReference type="NCBIfam" id="TIGR04057">
    <property type="entry name" value="SusC_RagA_signa"/>
    <property type="match status" value="1"/>
</dbReference>
<dbReference type="Gene3D" id="2.170.130.10">
    <property type="entry name" value="TonB-dependent receptor, plug domain"/>
    <property type="match status" value="1"/>
</dbReference>
<dbReference type="OrthoDB" id="9768177at2"/>
<dbReference type="InterPro" id="IPR012910">
    <property type="entry name" value="Plug_dom"/>
</dbReference>
<dbReference type="RefSeq" id="WP_089906653.1">
    <property type="nucleotide sequence ID" value="NZ_FOBB01000001.1"/>
</dbReference>
<dbReference type="AlphaFoldDB" id="A0A1H7IPG9"/>
<keyword evidence="11" id="KW-1185">Reference proteome</keyword>
<sequence>MKKTLQLLLPLLLIIFSVMAQDRTVSGTVTSKEGNTPLPGVTVRIKGSSTGTSTDVNGKYSLSAGNGQVLVFSFIGYVEQQVSAGRSEINVSLQPDRRALDEVVVVGYGTKQIKEITGSVGSVKGTKVAAEPIPSFDQALSGKMAGVQITSAGGVLGDGVSIRVRGVNSISGSSLPLIVVDGIPMNNTENVNLFNSGNGTRFNPLALINPNDIESIEVLKDAGASVMYGSRAGNGVILITTKKGKAGTARISFDSKVSWSQASRLPDLLNADQFTTINNEKIANASNRFGTGVVIAKDSDIDGDGKPDRTNWLDELYRTGFTHDNSVAISGGAEKVSYYGSVRYIDQQGISFGNELKTGQARLNLDVTPKKWLKAGINIAYTKSLNKGILTDRYLAGATVSGLNAFPNVAIHNPNNITGFNLSANGLMGFGNNINSVNGTNLIQNNIYNAIAAATLQKNDNTPQDLYGNAYVEVQPIPGLKVTSKFGVDYLSNFEDQYSSPYIGGLGLSFNGLVQDYYRTRNQWVWQNFLTYDHTFAEKHRVSFTGGTEYQYTKEQQIYTGASDFADPFFKNIIDNTYSGNDAGGTLQLLSGGNLFSNGLESYFGRVGYTYNDRYSLEVAFRTDAFSAFGESSRWGKFPSVSAGWIISQESFMKNVPVISYLKLRGSYGQVGNSRGIDSYAARTLYGGGLYAAQNGFSTSQAGNANLKWETSKKTDIGVDVNLFNNRISIVADYFKNNITGLLLKAPVLYTVGIPNASVTTNIGSMYNTGFEFTANATVLTLKDFTWTSSVNFTWVKNKVTGLVTSSDIVDANFSAGVASVGRPLGEYKLIRWAGVDANNGNSMFYTAEGSIKSYDPVTKRWTLDGKDTTAISSRDAVYTGKSGMPKFYGGWDNTFTYKNFDLNISLVYTGGFYVYNSTKSAMLTNYFQNNYADIMDRWTTPGQKTDIPKLYQNDNVGNQTSTRFLEKGDFLRARTIGLGYTFRQPVFSRIGISNLRLYGQVYNAFVITGYSGPDPEVNYNRNNTNIATAVDNRAVPQPRTYTLGLNVGF</sequence>
<dbReference type="Proteomes" id="UP000198984">
    <property type="component" value="Unassembled WGS sequence"/>
</dbReference>
<dbReference type="Pfam" id="PF07715">
    <property type="entry name" value="Plug"/>
    <property type="match status" value="1"/>
</dbReference>
<dbReference type="Pfam" id="PF13715">
    <property type="entry name" value="CarbopepD_reg_2"/>
    <property type="match status" value="1"/>
</dbReference>
<dbReference type="NCBIfam" id="TIGR04056">
    <property type="entry name" value="OMP_RagA_SusC"/>
    <property type="match status" value="1"/>
</dbReference>